<reference evidence="2" key="1">
    <citation type="submission" date="2023-07" db="EMBL/GenBank/DDBJ databases">
        <title>Shewanella mangrovi sp. nov., an acetaldehyde- degrading bacterium isolated from mangrove sediment.</title>
        <authorList>
            <person name="Liu Y."/>
        </authorList>
    </citation>
    <scope>NUCLEOTIDE SEQUENCE [LARGE SCALE GENOMIC DNA]</scope>
    <source>
        <strain evidence="2">C32</strain>
    </source>
</reference>
<evidence type="ECO:0008006" key="3">
    <source>
        <dbReference type="Google" id="ProtNLM"/>
    </source>
</evidence>
<protein>
    <recommendedName>
        <fullName evidence="3">Lipoprotein</fullName>
    </recommendedName>
</protein>
<dbReference type="EMBL" id="JAKOGG010000002">
    <property type="protein sequence ID" value="MCS4555712.1"/>
    <property type="molecule type" value="Genomic_DNA"/>
</dbReference>
<name>A0ABT2FHA3_9GAMM</name>
<organism evidence="1 2">
    <name type="scientific">Shewanella electrica</name>
    <dbReference type="NCBI Taxonomy" id="515560"/>
    <lineage>
        <taxon>Bacteria</taxon>
        <taxon>Pseudomonadati</taxon>
        <taxon>Pseudomonadota</taxon>
        <taxon>Gammaproteobacteria</taxon>
        <taxon>Alteromonadales</taxon>
        <taxon>Shewanellaceae</taxon>
        <taxon>Shewanella</taxon>
    </lineage>
</organism>
<proteinExistence type="predicted"/>
<evidence type="ECO:0000313" key="1">
    <source>
        <dbReference type="EMBL" id="MCS4555712.1"/>
    </source>
</evidence>
<accession>A0ABT2FHA3</accession>
<evidence type="ECO:0000313" key="2">
    <source>
        <dbReference type="Proteomes" id="UP001201549"/>
    </source>
</evidence>
<keyword evidence="2" id="KW-1185">Reference proteome</keyword>
<gene>
    <name evidence="1" type="ORF">L9G74_04620</name>
</gene>
<comment type="caution">
    <text evidence="1">The sequence shown here is derived from an EMBL/GenBank/DDBJ whole genome shotgun (WGS) entry which is preliminary data.</text>
</comment>
<dbReference type="RefSeq" id="WP_238895103.1">
    <property type="nucleotide sequence ID" value="NZ_JAKOGG010000002.1"/>
</dbReference>
<dbReference type="Proteomes" id="UP001201549">
    <property type="component" value="Unassembled WGS sequence"/>
</dbReference>
<sequence>MEHGAIAKQIVNSSYINTMETDIRGLLNWQWRSLSQGESPQELIINPLKHRWQLALTDPQPNSESPQYYSYKNRLLMAILLHKYGLVDTVLTAQALKDIDLLNERVVLSDQFFRQSDALKTLLSTPTSLIARKPNKADSPTFFRQGDVVSIRYGDYYYCAYVFDMYGYNQMPAIQLFAKRFSQPPQLAELDGVAALTLPRAGEARVEQWYVAGLNWLPDPAGQVELIKAQSPITPTLTAPTFGITMAEWFTWQQQLPQLFEDMRS</sequence>